<evidence type="ECO:0000313" key="2">
    <source>
        <dbReference type="EMBL" id="KNC73891.1"/>
    </source>
</evidence>
<evidence type="ECO:0000256" key="1">
    <source>
        <dbReference type="SAM" id="MobiDB-lite"/>
    </source>
</evidence>
<feature type="compositionally biased region" description="Low complexity" evidence="1">
    <location>
        <begin position="7"/>
        <end position="22"/>
    </location>
</feature>
<protein>
    <submittedName>
        <fullName evidence="2">Uncharacterized protein</fullName>
    </submittedName>
</protein>
<name>A0A0L0FBL3_9EUKA</name>
<organism evidence="2 3">
    <name type="scientific">Sphaeroforma arctica JP610</name>
    <dbReference type="NCBI Taxonomy" id="667725"/>
    <lineage>
        <taxon>Eukaryota</taxon>
        <taxon>Ichthyosporea</taxon>
        <taxon>Ichthyophonida</taxon>
        <taxon>Sphaeroforma</taxon>
    </lineage>
</organism>
<dbReference type="AlphaFoldDB" id="A0A0L0FBL3"/>
<reference evidence="2 3" key="1">
    <citation type="submission" date="2011-02" db="EMBL/GenBank/DDBJ databases">
        <title>The Genome Sequence of Sphaeroforma arctica JP610.</title>
        <authorList>
            <consortium name="The Broad Institute Genome Sequencing Platform"/>
            <person name="Russ C."/>
            <person name="Cuomo C."/>
            <person name="Young S.K."/>
            <person name="Zeng Q."/>
            <person name="Gargeya S."/>
            <person name="Alvarado L."/>
            <person name="Berlin A."/>
            <person name="Chapman S.B."/>
            <person name="Chen Z."/>
            <person name="Freedman E."/>
            <person name="Gellesch M."/>
            <person name="Goldberg J."/>
            <person name="Griggs A."/>
            <person name="Gujja S."/>
            <person name="Heilman E."/>
            <person name="Heiman D."/>
            <person name="Howarth C."/>
            <person name="Mehta T."/>
            <person name="Neiman D."/>
            <person name="Pearson M."/>
            <person name="Roberts A."/>
            <person name="Saif S."/>
            <person name="Shea T."/>
            <person name="Shenoy N."/>
            <person name="Sisk P."/>
            <person name="Stolte C."/>
            <person name="Sykes S."/>
            <person name="White J."/>
            <person name="Yandava C."/>
            <person name="Burger G."/>
            <person name="Gray M.W."/>
            <person name="Holland P.W.H."/>
            <person name="King N."/>
            <person name="Lang F.B.F."/>
            <person name="Roger A.J."/>
            <person name="Ruiz-Trillo I."/>
            <person name="Haas B."/>
            <person name="Nusbaum C."/>
            <person name="Birren B."/>
        </authorList>
    </citation>
    <scope>NUCLEOTIDE SEQUENCE [LARGE SCALE GENOMIC DNA]</scope>
    <source>
        <strain evidence="2 3">JP610</strain>
    </source>
</reference>
<dbReference type="RefSeq" id="XP_014147793.1">
    <property type="nucleotide sequence ID" value="XM_014292318.1"/>
</dbReference>
<proteinExistence type="predicted"/>
<feature type="compositionally biased region" description="Low complexity" evidence="1">
    <location>
        <begin position="547"/>
        <end position="556"/>
    </location>
</feature>
<accession>A0A0L0FBL3</accession>
<gene>
    <name evidence="2" type="ORF">SARC_13550</name>
</gene>
<dbReference type="EMBL" id="KQ245017">
    <property type="protein sequence ID" value="KNC73891.1"/>
    <property type="molecule type" value="Genomic_DNA"/>
</dbReference>
<dbReference type="Proteomes" id="UP000054560">
    <property type="component" value="Unassembled WGS sequence"/>
</dbReference>
<keyword evidence="3" id="KW-1185">Reference proteome</keyword>
<sequence>TAPTDVARSATSAPAAAITADKAPAKPKAAEDLQKDPDNDSGINSGDGASLHTETPAVGVKVVAISASGEVPDEHVYDTLTSIAPIPNRTPGIYPDVVNGSSDDDEKDKAAVTLATGDGGVYTHADARRLAHAHSYADGTSGLSQEQEAARMAALARFTANTMYPDASPTTDNNPRPANRLYPNMSAPTGYTNQLRTFQPTLHTSTELRFQPSAPALDDAAYHGIYGDAYNPYLDSTANAAVLNQYIGLFATEHGHSTHLHQPASAPDLYASQPLAPPAYHVLGDGTGPAMDNGTSSSGGGTDTGATTGRLDTYDELRLVQKAMYARHPQSVLAPSPTTHRVQPSQAQTQAIVETPADAPDSTDVESKSDVPTPTTPSAVAVEGTDAVATGTAQEETETPNRPAGAGKKTPPRIPQRTKVKPSTSTSTVGSMSPCVNTGKDADVAATDPDRTGTDADRTGTIADRTGTDTDRTGTNPDTGPRVPARKHVRASSDVQAPRPNKPTPPSRKHSRTSSHSLVATLRATGSYGNGDGARSPHSPQAKIVDSLPSPSTLTPSRKHSGSKTGAPDVPPRLSPNTTSYLYPAVPETVPKEQSVNVVCTVYPSAQ</sequence>
<feature type="region of interest" description="Disordered" evidence="1">
    <location>
        <begin position="282"/>
        <end position="309"/>
    </location>
</feature>
<feature type="compositionally biased region" description="Polar residues" evidence="1">
    <location>
        <begin position="336"/>
        <end position="349"/>
    </location>
</feature>
<dbReference type="GeneID" id="25914054"/>
<feature type="region of interest" description="Disordered" evidence="1">
    <location>
        <begin position="330"/>
        <end position="349"/>
    </location>
</feature>
<feature type="region of interest" description="Disordered" evidence="1">
    <location>
        <begin position="1"/>
        <end position="54"/>
    </location>
</feature>
<evidence type="ECO:0000313" key="3">
    <source>
        <dbReference type="Proteomes" id="UP000054560"/>
    </source>
</evidence>
<feature type="compositionally biased region" description="Basic and acidic residues" evidence="1">
    <location>
        <begin position="440"/>
        <end position="458"/>
    </location>
</feature>
<feature type="region of interest" description="Disordered" evidence="1">
    <location>
        <begin position="356"/>
        <end position="579"/>
    </location>
</feature>
<feature type="non-terminal residue" evidence="2">
    <location>
        <position position="1"/>
    </location>
</feature>
<feature type="compositionally biased region" description="Basic and acidic residues" evidence="1">
    <location>
        <begin position="28"/>
        <end position="38"/>
    </location>
</feature>